<protein>
    <recommendedName>
        <fullName evidence="2">Phage gp6-like head-tail connector protein</fullName>
    </recommendedName>
</protein>
<proteinExistence type="predicted"/>
<evidence type="ECO:0000313" key="1">
    <source>
        <dbReference type="EMBL" id="VYT80675.1"/>
    </source>
</evidence>
<accession>A0A6N2ZMC5</accession>
<evidence type="ECO:0008006" key="2">
    <source>
        <dbReference type="Google" id="ProtNLM"/>
    </source>
</evidence>
<name>A0A6N2ZMC5_EUBLI</name>
<organism evidence="1">
    <name type="scientific">Eubacterium limosum</name>
    <dbReference type="NCBI Taxonomy" id="1736"/>
    <lineage>
        <taxon>Bacteria</taxon>
        <taxon>Bacillati</taxon>
        <taxon>Bacillota</taxon>
        <taxon>Clostridia</taxon>
        <taxon>Eubacteriales</taxon>
        <taxon>Eubacteriaceae</taxon>
        <taxon>Eubacterium</taxon>
    </lineage>
</organism>
<dbReference type="AlphaFoldDB" id="A0A6N2ZMC5"/>
<dbReference type="EMBL" id="CACRTR010000003">
    <property type="protein sequence ID" value="VYT80675.1"/>
    <property type="molecule type" value="Genomic_DNA"/>
</dbReference>
<sequence length="102" mass="11715">MALPEGLLKDVKNYIDMTWTDPEGDQKLSGIIARGMAYINRIAGSEQDFTEEAKPRELLFDYVRYVRAGALDEYAKNYLPELLALQIDRKVERYADQQTPAE</sequence>
<gene>
    <name evidence="1" type="ORF">ELLFYP34_01965</name>
</gene>
<reference evidence="1" key="1">
    <citation type="submission" date="2019-11" db="EMBL/GenBank/DDBJ databases">
        <authorList>
            <person name="Feng L."/>
        </authorList>
    </citation>
    <scope>NUCLEOTIDE SEQUENCE</scope>
    <source>
        <strain evidence="1">ElimosumLFYP34</strain>
    </source>
</reference>